<comment type="caution">
    <text evidence="1">The sequence shown here is derived from an EMBL/GenBank/DDBJ whole genome shotgun (WGS) entry which is preliminary data.</text>
</comment>
<keyword evidence="2" id="KW-1185">Reference proteome</keyword>
<dbReference type="EMBL" id="BTSY01000004">
    <property type="protein sequence ID" value="GMT26159.1"/>
    <property type="molecule type" value="Genomic_DNA"/>
</dbReference>
<feature type="non-terminal residue" evidence="1">
    <location>
        <position position="118"/>
    </location>
</feature>
<evidence type="ECO:0000313" key="2">
    <source>
        <dbReference type="Proteomes" id="UP001432322"/>
    </source>
</evidence>
<organism evidence="1 2">
    <name type="scientific">Pristionchus fissidentatus</name>
    <dbReference type="NCBI Taxonomy" id="1538716"/>
    <lineage>
        <taxon>Eukaryota</taxon>
        <taxon>Metazoa</taxon>
        <taxon>Ecdysozoa</taxon>
        <taxon>Nematoda</taxon>
        <taxon>Chromadorea</taxon>
        <taxon>Rhabditida</taxon>
        <taxon>Rhabditina</taxon>
        <taxon>Diplogasteromorpha</taxon>
        <taxon>Diplogasteroidea</taxon>
        <taxon>Neodiplogasteridae</taxon>
        <taxon>Pristionchus</taxon>
    </lineage>
</organism>
<accession>A0AAV5W5Y3</accession>
<sequence>NGKSRILSCATGGTVQIGQDSYDHVTCLSDTEWYGMTCVGKVKALTSEITITCPSACTSNCTYSSGPYTSPISTCLDNAEVISCAKGLLQLTTASTPISYEKASCLPDGTWIALNCDG</sequence>
<dbReference type="Proteomes" id="UP001432322">
    <property type="component" value="Unassembled WGS sequence"/>
</dbReference>
<proteinExistence type="predicted"/>
<gene>
    <name evidence="1" type="ORF">PFISCL1PPCAC_17456</name>
</gene>
<feature type="non-terminal residue" evidence="1">
    <location>
        <position position="1"/>
    </location>
</feature>
<evidence type="ECO:0008006" key="3">
    <source>
        <dbReference type="Google" id="ProtNLM"/>
    </source>
</evidence>
<protein>
    <recommendedName>
        <fullName evidence="3">Sushi domain-containing protein</fullName>
    </recommendedName>
</protein>
<dbReference type="AlphaFoldDB" id="A0AAV5W5Y3"/>
<evidence type="ECO:0000313" key="1">
    <source>
        <dbReference type="EMBL" id="GMT26159.1"/>
    </source>
</evidence>
<reference evidence="1" key="1">
    <citation type="submission" date="2023-10" db="EMBL/GenBank/DDBJ databases">
        <title>Genome assembly of Pristionchus species.</title>
        <authorList>
            <person name="Yoshida K."/>
            <person name="Sommer R.J."/>
        </authorList>
    </citation>
    <scope>NUCLEOTIDE SEQUENCE</scope>
    <source>
        <strain evidence="1">RS5133</strain>
    </source>
</reference>
<name>A0AAV5W5Y3_9BILA</name>